<dbReference type="GO" id="GO:0030975">
    <property type="term" value="F:thiamine binding"/>
    <property type="evidence" value="ECO:0007669"/>
    <property type="project" value="InterPro"/>
</dbReference>
<dbReference type="NCBIfam" id="TIGR01378">
    <property type="entry name" value="thi_PPkinase"/>
    <property type="match status" value="1"/>
</dbReference>
<dbReference type="Gene3D" id="3.40.50.10240">
    <property type="entry name" value="Thiamin pyrophosphokinase, catalytic domain"/>
    <property type="match status" value="1"/>
</dbReference>
<evidence type="ECO:0000256" key="2">
    <source>
        <dbReference type="ARBA" id="ARBA00022741"/>
    </source>
</evidence>
<accession>A0A7C7ZDD4</accession>
<dbReference type="SUPFAM" id="SSF63999">
    <property type="entry name" value="Thiamin pyrophosphokinase, catalytic domain"/>
    <property type="match status" value="1"/>
</dbReference>
<comment type="caution">
    <text evidence="6">The sequence shown here is derived from an EMBL/GenBank/DDBJ whole genome shotgun (WGS) entry which is preliminary data.</text>
</comment>
<dbReference type="GO" id="GO:0009229">
    <property type="term" value="P:thiamine diphosphate biosynthetic process"/>
    <property type="evidence" value="ECO:0007669"/>
    <property type="project" value="InterPro"/>
</dbReference>
<evidence type="ECO:0000256" key="1">
    <source>
        <dbReference type="ARBA" id="ARBA00022679"/>
    </source>
</evidence>
<dbReference type="Pfam" id="PF04263">
    <property type="entry name" value="TPK_catalytic"/>
    <property type="match status" value="1"/>
</dbReference>
<dbReference type="InterPro" id="IPR053149">
    <property type="entry name" value="TPK"/>
</dbReference>
<dbReference type="AlphaFoldDB" id="A0A7C7ZDD4"/>
<protein>
    <submittedName>
        <fullName evidence="6">Thiamine diphosphokinase</fullName>
        <ecNumber evidence="6">2.7.6.2</ecNumber>
    </submittedName>
</protein>
<evidence type="ECO:0000256" key="4">
    <source>
        <dbReference type="ARBA" id="ARBA00022840"/>
    </source>
</evidence>
<dbReference type="CDD" id="cd07995">
    <property type="entry name" value="TPK"/>
    <property type="match status" value="1"/>
</dbReference>
<keyword evidence="1 6" id="KW-0808">Transferase</keyword>
<organism evidence="6 7">
    <name type="scientific">Marine Group III euryarchaeote</name>
    <dbReference type="NCBI Taxonomy" id="2173149"/>
    <lineage>
        <taxon>Archaea</taxon>
        <taxon>Methanobacteriati</taxon>
        <taxon>Thermoplasmatota</taxon>
        <taxon>Thermoplasmata</taxon>
        <taxon>Candidatus Thermoprofundales</taxon>
    </lineage>
</organism>
<dbReference type="GO" id="GO:0006772">
    <property type="term" value="P:thiamine metabolic process"/>
    <property type="evidence" value="ECO:0007669"/>
    <property type="project" value="InterPro"/>
</dbReference>
<dbReference type="InterPro" id="IPR007371">
    <property type="entry name" value="TPK_catalytic"/>
</dbReference>
<proteinExistence type="predicted"/>
<dbReference type="PANTHER" id="PTHR41299">
    <property type="entry name" value="THIAMINE PYROPHOSPHOKINASE"/>
    <property type="match status" value="1"/>
</dbReference>
<dbReference type="PANTHER" id="PTHR41299:SF1">
    <property type="entry name" value="THIAMINE PYROPHOSPHOKINASE"/>
    <property type="match status" value="1"/>
</dbReference>
<gene>
    <name evidence="6" type="ORF">EYQ16_02935</name>
</gene>
<sequence>MKALVAGDRPLPADIAELARDALVVGADGGGERLLAAAIQPDAVVGDMDSLSVAAQTQLADRLVRDDDPGRSDLEKTVAWARAQGADAITVVSWSGGRLDHTLAALALAFEGVVLHDDRFRVTAVAGSAKITAEPGTLFSLLALPEATISVSGARWELARETLAMGARGLHNEIGTGGRVRIECHSGKLLLLEGNFQALHD</sequence>
<dbReference type="Proteomes" id="UP000589516">
    <property type="component" value="Unassembled WGS sequence"/>
</dbReference>
<dbReference type="SMART" id="SM00983">
    <property type="entry name" value="TPK_B1_binding"/>
    <property type="match status" value="1"/>
</dbReference>
<keyword evidence="2" id="KW-0547">Nucleotide-binding</keyword>
<evidence type="ECO:0000313" key="7">
    <source>
        <dbReference type="Proteomes" id="UP000589516"/>
    </source>
</evidence>
<dbReference type="GO" id="GO:0004788">
    <property type="term" value="F:thiamine diphosphokinase activity"/>
    <property type="evidence" value="ECO:0007669"/>
    <property type="project" value="UniProtKB-EC"/>
</dbReference>
<dbReference type="GO" id="GO:0016301">
    <property type="term" value="F:kinase activity"/>
    <property type="evidence" value="ECO:0007669"/>
    <property type="project" value="UniProtKB-KW"/>
</dbReference>
<dbReference type="InterPro" id="IPR036759">
    <property type="entry name" value="TPK_catalytic_sf"/>
</dbReference>
<keyword evidence="4" id="KW-0067">ATP-binding</keyword>
<keyword evidence="3 6" id="KW-0418">Kinase</keyword>
<dbReference type="GO" id="GO:0005524">
    <property type="term" value="F:ATP binding"/>
    <property type="evidence" value="ECO:0007669"/>
    <property type="project" value="UniProtKB-KW"/>
</dbReference>
<evidence type="ECO:0000256" key="3">
    <source>
        <dbReference type="ARBA" id="ARBA00022777"/>
    </source>
</evidence>
<dbReference type="EC" id="2.7.6.2" evidence="6"/>
<evidence type="ECO:0000259" key="5">
    <source>
        <dbReference type="SMART" id="SM00983"/>
    </source>
</evidence>
<feature type="domain" description="Thiamin pyrophosphokinase thiamin-binding" evidence="5">
    <location>
        <begin position="127"/>
        <end position="190"/>
    </location>
</feature>
<reference evidence="7" key="1">
    <citation type="journal article" date="2019" name="bioRxiv">
        <title>Genome diversification in globally distributed novel marine Proteobacteria is linked to environmental adaptation.</title>
        <authorList>
            <person name="Zhou Z."/>
            <person name="Tran P.Q."/>
            <person name="Kieft K."/>
            <person name="Anantharaman K."/>
        </authorList>
    </citation>
    <scope>NUCLEOTIDE SEQUENCE [LARGE SCALE GENOMIC DNA]</scope>
</reference>
<evidence type="ECO:0000313" key="6">
    <source>
        <dbReference type="EMBL" id="HIG63459.1"/>
    </source>
</evidence>
<dbReference type="EMBL" id="DUAV01000022">
    <property type="protein sequence ID" value="HIG63459.1"/>
    <property type="molecule type" value="Genomic_DNA"/>
</dbReference>
<name>A0A7C7ZDD4_9ARCH</name>
<dbReference type="InterPro" id="IPR007373">
    <property type="entry name" value="Thiamin_PyroPKinase_B1-bd"/>
</dbReference>
<dbReference type="InterPro" id="IPR006282">
    <property type="entry name" value="Thi_PPkinase"/>
</dbReference>